<evidence type="ECO:0000256" key="5">
    <source>
        <dbReference type="ARBA" id="ARBA00022989"/>
    </source>
</evidence>
<feature type="region of interest" description="Disordered" evidence="9">
    <location>
        <begin position="265"/>
        <end position="288"/>
    </location>
</feature>
<comment type="caution">
    <text evidence="11">The sequence shown here is derived from an EMBL/GenBank/DDBJ whole genome shotgun (WGS) entry which is preliminary data.</text>
</comment>
<feature type="domain" description="Syntaxin 6/10/61 N-terminal" evidence="10">
    <location>
        <begin position="69"/>
        <end position="161"/>
    </location>
</feature>
<evidence type="ECO:0000256" key="3">
    <source>
        <dbReference type="ARBA" id="ARBA00022692"/>
    </source>
</evidence>
<dbReference type="CDD" id="cd21445">
    <property type="entry name" value="SNARE_NTD_AtSYP61-like"/>
    <property type="match status" value="1"/>
</dbReference>
<keyword evidence="12" id="KW-1185">Reference proteome</keyword>
<organism evidence="11 12">
    <name type="scientific">Lithocarpus litseifolius</name>
    <dbReference type="NCBI Taxonomy" id="425828"/>
    <lineage>
        <taxon>Eukaryota</taxon>
        <taxon>Viridiplantae</taxon>
        <taxon>Streptophyta</taxon>
        <taxon>Embryophyta</taxon>
        <taxon>Tracheophyta</taxon>
        <taxon>Spermatophyta</taxon>
        <taxon>Magnoliopsida</taxon>
        <taxon>eudicotyledons</taxon>
        <taxon>Gunneridae</taxon>
        <taxon>Pentapetalae</taxon>
        <taxon>rosids</taxon>
        <taxon>fabids</taxon>
        <taxon>Fagales</taxon>
        <taxon>Fagaceae</taxon>
        <taxon>Lithocarpus</taxon>
    </lineage>
</organism>
<comment type="subcellular location">
    <subcellularLocation>
        <location evidence="8">Golgi apparatus</location>
        <location evidence="8">trans-Golgi network membrane</location>
        <topology evidence="8">Single-pass type IV membrane protein</topology>
    </subcellularLocation>
</comment>
<evidence type="ECO:0000256" key="2">
    <source>
        <dbReference type="ARBA" id="ARBA00022448"/>
    </source>
</evidence>
<evidence type="ECO:0000313" key="12">
    <source>
        <dbReference type="Proteomes" id="UP001459277"/>
    </source>
</evidence>
<keyword evidence="3" id="KW-0812">Transmembrane</keyword>
<keyword evidence="4" id="KW-0653">Protein transport</keyword>
<evidence type="ECO:0000256" key="1">
    <source>
        <dbReference type="ARBA" id="ARBA00009063"/>
    </source>
</evidence>
<evidence type="ECO:0000256" key="6">
    <source>
        <dbReference type="ARBA" id="ARBA00023034"/>
    </source>
</evidence>
<dbReference type="GO" id="GO:0005794">
    <property type="term" value="C:Golgi apparatus"/>
    <property type="evidence" value="ECO:0007669"/>
    <property type="project" value="UniProtKB-SubCell"/>
</dbReference>
<dbReference type="InterPro" id="IPR010989">
    <property type="entry name" value="SNARE"/>
</dbReference>
<evidence type="ECO:0000256" key="8">
    <source>
        <dbReference type="ARBA" id="ARBA00037801"/>
    </source>
</evidence>
<evidence type="ECO:0000259" key="10">
    <source>
        <dbReference type="Pfam" id="PF09177"/>
    </source>
</evidence>
<keyword evidence="2" id="KW-0813">Transport</keyword>
<dbReference type="GO" id="GO:0015031">
    <property type="term" value="P:protein transport"/>
    <property type="evidence" value="ECO:0007669"/>
    <property type="project" value="UniProtKB-KW"/>
</dbReference>
<keyword evidence="7" id="KW-0472">Membrane</keyword>
<dbReference type="Proteomes" id="UP001459277">
    <property type="component" value="Unassembled WGS sequence"/>
</dbReference>
<evidence type="ECO:0000256" key="4">
    <source>
        <dbReference type="ARBA" id="ARBA00022927"/>
    </source>
</evidence>
<evidence type="ECO:0000256" key="9">
    <source>
        <dbReference type="SAM" id="MobiDB-lite"/>
    </source>
</evidence>
<dbReference type="SUPFAM" id="SSF47661">
    <property type="entry name" value="t-snare proteins"/>
    <property type="match status" value="1"/>
</dbReference>
<dbReference type="GO" id="GO:0016020">
    <property type="term" value="C:membrane"/>
    <property type="evidence" value="ECO:0007669"/>
    <property type="project" value="InterPro"/>
</dbReference>
<evidence type="ECO:0000313" key="11">
    <source>
        <dbReference type="EMBL" id="KAK9999432.1"/>
    </source>
</evidence>
<keyword evidence="5" id="KW-1133">Transmembrane helix</keyword>
<dbReference type="Gene3D" id="1.20.58.90">
    <property type="match status" value="1"/>
</dbReference>
<gene>
    <name evidence="11" type="ORF">SO802_019035</name>
</gene>
<name>A0AAW2CMI6_9ROSI</name>
<evidence type="ECO:0000256" key="7">
    <source>
        <dbReference type="ARBA" id="ARBA00023136"/>
    </source>
</evidence>
<dbReference type="InterPro" id="IPR015260">
    <property type="entry name" value="Syntaxin-6/10/61_N"/>
</dbReference>
<proteinExistence type="inferred from homology"/>
<protein>
    <recommendedName>
        <fullName evidence="10">Syntaxin 6/10/61 N-terminal domain-containing protein</fullName>
    </recommendedName>
</protein>
<reference evidence="11 12" key="1">
    <citation type="submission" date="2024-01" db="EMBL/GenBank/DDBJ databases">
        <title>A telomere-to-telomere, gap-free genome of sweet tea (Lithocarpus litseifolius).</title>
        <authorList>
            <person name="Zhou J."/>
        </authorList>
    </citation>
    <scope>NUCLEOTIDE SEQUENCE [LARGE SCALE GENOMIC DNA]</scope>
    <source>
        <strain evidence="11">Zhou-2022a</strain>
        <tissue evidence="11">Leaf</tissue>
    </source>
</reference>
<dbReference type="EMBL" id="JAZDWU010000006">
    <property type="protein sequence ID" value="KAK9999432.1"/>
    <property type="molecule type" value="Genomic_DNA"/>
</dbReference>
<dbReference type="GO" id="GO:0048193">
    <property type="term" value="P:Golgi vesicle transport"/>
    <property type="evidence" value="ECO:0007669"/>
    <property type="project" value="InterPro"/>
</dbReference>
<keyword evidence="6" id="KW-0333">Golgi apparatus</keyword>
<sequence>MFYLRGRIALYDGFYVTVGAKGLCGLADTLVQGGVIGVAGEMPERYMQTVVASIQYRISYYKMPSDQEDLFYVFKQNMQKSIDQLQSTFHQWERIPSNTGEQVNLRRKLLALCEGIGWQVDSLGKAIAVQARNPACYGIDEVEIEKRRKWISTARTQVSAVTKAVEVVKESSRTGITSVNGLHRELMRLQNSHQTDRSNQYTAQDGENFIASESDRQFLLIKQQQDKELKEVSAGVARIGGVGLTVHKVFLGQEKIKDDLGIELSSSHHKRTRHEAHAPTSKDGLDRNINKNAAAVAIESKPSSSNSAQPSSADIMDALQRILRHQDTILRSQDTITTHLAQINSRLDRLESRGPPPGYH</sequence>
<dbReference type="Pfam" id="PF09177">
    <property type="entry name" value="STX6_10_61_N"/>
    <property type="match status" value="1"/>
</dbReference>
<dbReference type="FunFam" id="1.20.58.90:FF:000004">
    <property type="entry name" value="Syntaxin 10"/>
    <property type="match status" value="1"/>
</dbReference>
<accession>A0AAW2CMI6</accession>
<comment type="similarity">
    <text evidence="1">Belongs to the syntaxin family.</text>
</comment>
<dbReference type="AlphaFoldDB" id="A0AAW2CMI6"/>